<dbReference type="PRINTS" id="PR00598">
    <property type="entry name" value="HTHMARR"/>
</dbReference>
<dbReference type="SMART" id="SM00347">
    <property type="entry name" value="HTH_MARR"/>
    <property type="match status" value="1"/>
</dbReference>
<dbReference type="Gene3D" id="1.10.10.10">
    <property type="entry name" value="Winged helix-like DNA-binding domain superfamily/Winged helix DNA-binding domain"/>
    <property type="match status" value="1"/>
</dbReference>
<proteinExistence type="predicted"/>
<name>A0ABT9XES2_9BACL</name>
<dbReference type="InterPro" id="IPR039422">
    <property type="entry name" value="MarR/SlyA-like"/>
</dbReference>
<dbReference type="InterPro" id="IPR036388">
    <property type="entry name" value="WH-like_DNA-bd_sf"/>
</dbReference>
<dbReference type="GO" id="GO:0003677">
    <property type="term" value="F:DNA binding"/>
    <property type="evidence" value="ECO:0007669"/>
    <property type="project" value="UniProtKB-KW"/>
</dbReference>
<evidence type="ECO:0000256" key="1">
    <source>
        <dbReference type="ARBA" id="ARBA00023125"/>
    </source>
</evidence>
<reference evidence="3 4" key="1">
    <citation type="submission" date="2023-07" db="EMBL/GenBank/DDBJ databases">
        <title>Genomic Encyclopedia of Type Strains, Phase IV (KMG-IV): sequencing the most valuable type-strain genomes for metagenomic binning, comparative biology and taxonomic classification.</title>
        <authorList>
            <person name="Goeker M."/>
        </authorList>
    </citation>
    <scope>NUCLEOTIDE SEQUENCE [LARGE SCALE GENOMIC DNA]</scope>
    <source>
        <strain evidence="3 4">DSM 4006</strain>
    </source>
</reference>
<protein>
    <submittedName>
        <fullName evidence="3">DNA-binding MarR family transcriptional regulator</fullName>
    </submittedName>
</protein>
<evidence type="ECO:0000313" key="4">
    <source>
        <dbReference type="Proteomes" id="UP001232973"/>
    </source>
</evidence>
<feature type="domain" description="HTH marR-type" evidence="2">
    <location>
        <begin position="16"/>
        <end position="146"/>
    </location>
</feature>
<dbReference type="PANTHER" id="PTHR33164:SF43">
    <property type="entry name" value="HTH-TYPE TRANSCRIPTIONAL REPRESSOR YETL"/>
    <property type="match status" value="1"/>
</dbReference>
<dbReference type="CDD" id="cd00090">
    <property type="entry name" value="HTH_ARSR"/>
    <property type="match status" value="1"/>
</dbReference>
<dbReference type="EMBL" id="JAUSTP010000002">
    <property type="protein sequence ID" value="MDQ0188782.1"/>
    <property type="molecule type" value="Genomic_DNA"/>
</dbReference>
<dbReference type="Pfam" id="PF01047">
    <property type="entry name" value="MarR"/>
    <property type="match status" value="1"/>
</dbReference>
<gene>
    <name evidence="3" type="ORF">J2S03_000594</name>
</gene>
<dbReference type="InterPro" id="IPR036390">
    <property type="entry name" value="WH_DNA-bd_sf"/>
</dbReference>
<dbReference type="InterPro" id="IPR000835">
    <property type="entry name" value="HTH_MarR-typ"/>
</dbReference>
<organism evidence="3 4">
    <name type="scientific">Alicyclobacillus cycloheptanicus</name>
    <dbReference type="NCBI Taxonomy" id="1457"/>
    <lineage>
        <taxon>Bacteria</taxon>
        <taxon>Bacillati</taxon>
        <taxon>Bacillota</taxon>
        <taxon>Bacilli</taxon>
        <taxon>Bacillales</taxon>
        <taxon>Alicyclobacillaceae</taxon>
        <taxon>Alicyclobacillus</taxon>
    </lineage>
</organism>
<dbReference type="SUPFAM" id="SSF46785">
    <property type="entry name" value="Winged helix' DNA-binding domain"/>
    <property type="match status" value="1"/>
</dbReference>
<dbReference type="InterPro" id="IPR011991">
    <property type="entry name" value="ArsR-like_HTH"/>
</dbReference>
<dbReference type="PROSITE" id="PS50995">
    <property type="entry name" value="HTH_MARR_2"/>
    <property type="match status" value="1"/>
</dbReference>
<comment type="caution">
    <text evidence="3">The sequence shown here is derived from an EMBL/GenBank/DDBJ whole genome shotgun (WGS) entry which is preliminary data.</text>
</comment>
<dbReference type="RefSeq" id="WP_274455241.1">
    <property type="nucleotide sequence ID" value="NZ_CP067097.1"/>
</dbReference>
<accession>A0ABT9XES2</accession>
<sequence>MTATGCEPDDHPAQQARQFDKALFTLLKNLGPGLIQRLQHELTPGQVLLLYYVRQESHTVSALAKRMRVKPSAVTVMLDRLEQAGFIVRTREEADRRVVRVQVTPRGEDTVRKVLHARRQIVQACLSSIEPRKLDVFLNTLDQLAALSNEINLSSLPDDN</sequence>
<evidence type="ECO:0000313" key="3">
    <source>
        <dbReference type="EMBL" id="MDQ0188782.1"/>
    </source>
</evidence>
<dbReference type="PANTHER" id="PTHR33164">
    <property type="entry name" value="TRANSCRIPTIONAL REGULATOR, MARR FAMILY"/>
    <property type="match status" value="1"/>
</dbReference>
<dbReference type="Proteomes" id="UP001232973">
    <property type="component" value="Unassembled WGS sequence"/>
</dbReference>
<keyword evidence="4" id="KW-1185">Reference proteome</keyword>
<keyword evidence="1 3" id="KW-0238">DNA-binding</keyword>
<evidence type="ECO:0000259" key="2">
    <source>
        <dbReference type="PROSITE" id="PS50995"/>
    </source>
</evidence>